<evidence type="ECO:0000256" key="4">
    <source>
        <dbReference type="ARBA" id="ARBA00022840"/>
    </source>
</evidence>
<dbReference type="SMART" id="SM00382">
    <property type="entry name" value="AAA"/>
    <property type="match status" value="1"/>
</dbReference>
<dbReference type="PANTHER" id="PTHR43875:SF10">
    <property type="entry name" value="BLL2173 PROTEIN"/>
    <property type="match status" value="1"/>
</dbReference>
<organism evidence="6 7">
    <name type="scientific">Roseobacter insulae</name>
    <dbReference type="NCBI Taxonomy" id="2859783"/>
    <lineage>
        <taxon>Bacteria</taxon>
        <taxon>Pseudomonadati</taxon>
        <taxon>Pseudomonadota</taxon>
        <taxon>Alphaproteobacteria</taxon>
        <taxon>Rhodobacterales</taxon>
        <taxon>Roseobacteraceae</taxon>
        <taxon>Roseobacter</taxon>
    </lineage>
</organism>
<dbReference type="InterPro" id="IPR003593">
    <property type="entry name" value="AAA+_ATPase"/>
</dbReference>
<dbReference type="GO" id="GO:0055052">
    <property type="term" value="C:ATP-binding cassette (ABC) transporter complex, substrate-binding subunit-containing"/>
    <property type="evidence" value="ECO:0007669"/>
    <property type="project" value="TreeGrafter"/>
</dbReference>
<protein>
    <submittedName>
        <fullName evidence="6">ATP-binding cassette domain-containing protein</fullName>
    </submittedName>
</protein>
<comment type="caution">
    <text evidence="6">The sequence shown here is derived from an EMBL/GenBank/DDBJ whole genome shotgun (WGS) entry which is preliminary data.</text>
</comment>
<dbReference type="InterPro" id="IPR017871">
    <property type="entry name" value="ABC_transporter-like_CS"/>
</dbReference>
<dbReference type="InterPro" id="IPR047641">
    <property type="entry name" value="ABC_transpr_MalK/UgpC-like"/>
</dbReference>
<name>A0A9X1FT63_9RHOB</name>
<accession>A0A9X1FT63</accession>
<dbReference type="Proteomes" id="UP001138661">
    <property type="component" value="Unassembled WGS sequence"/>
</dbReference>
<keyword evidence="4 6" id="KW-0067">ATP-binding</keyword>
<dbReference type="RefSeq" id="WP_219499683.1">
    <property type="nucleotide sequence ID" value="NZ_JAHXDN010000001.1"/>
</dbReference>
<keyword evidence="3" id="KW-0547">Nucleotide-binding</keyword>
<dbReference type="InterPro" id="IPR040582">
    <property type="entry name" value="OB_MalK-like"/>
</dbReference>
<proteinExistence type="inferred from homology"/>
<reference evidence="6" key="1">
    <citation type="submission" date="2021-07" db="EMBL/GenBank/DDBJ databases">
        <title>Roseobacter insulae sp. nov., isolated from a tidal flat.</title>
        <authorList>
            <person name="Park S."/>
            <person name="Yoon J.-H."/>
        </authorList>
    </citation>
    <scope>NUCLEOTIDE SEQUENCE</scope>
    <source>
        <strain evidence="6">YSTF-M11</strain>
    </source>
</reference>
<dbReference type="GO" id="GO:0005524">
    <property type="term" value="F:ATP binding"/>
    <property type="evidence" value="ECO:0007669"/>
    <property type="project" value="UniProtKB-KW"/>
</dbReference>
<keyword evidence="7" id="KW-1185">Reference proteome</keyword>
<gene>
    <name evidence="6" type="ORF">KX928_05220</name>
</gene>
<dbReference type="GO" id="GO:0140359">
    <property type="term" value="F:ABC-type transporter activity"/>
    <property type="evidence" value="ECO:0007669"/>
    <property type="project" value="InterPro"/>
</dbReference>
<sequence>MPKIIFDQVSKSYGSVEVLPPFDLTFDDGEFTVLVGPSGCGKSTTLRMLAGLETLTGGEIYFDDKPISKLDPKERDLAMVFQDYALYPHMNIAKNMSFALRLARVSKSEIEEKVQRVAKMLNIAHLLDRKPAELSGGQRQRVAMGRALVRDAGTFLFDEPLSNLDAKLRGKMRAELAEMRDTIDKNMVYVTHDQVEAMTLGDRIVVMSDGFIQQQGTPEELFKRPVNKFVAGFIGSPTMNFLDGELAQEGDAMWVRGDGYALPLDAEMGARLKSAAAKDVTLGLRPSSFTSEGTEGAPIELRVIVSEYLGAQSVLVTRCGAADVLVETQSAAPIRSGIVQTFGVLTGEIMIFDKSTGLRL</sequence>
<comment type="similarity">
    <text evidence="1">Belongs to the ABC transporter superfamily.</text>
</comment>
<dbReference type="FunFam" id="3.40.50.300:FF:000042">
    <property type="entry name" value="Maltose/maltodextrin ABC transporter, ATP-binding protein"/>
    <property type="match status" value="1"/>
</dbReference>
<evidence type="ECO:0000256" key="1">
    <source>
        <dbReference type="ARBA" id="ARBA00005417"/>
    </source>
</evidence>
<evidence type="ECO:0000313" key="6">
    <source>
        <dbReference type="EMBL" id="MBW4707182.1"/>
    </source>
</evidence>
<dbReference type="CDD" id="cd03301">
    <property type="entry name" value="ABC_MalK_N"/>
    <property type="match status" value="1"/>
</dbReference>
<evidence type="ECO:0000256" key="2">
    <source>
        <dbReference type="ARBA" id="ARBA00022448"/>
    </source>
</evidence>
<dbReference type="PROSITE" id="PS00211">
    <property type="entry name" value="ABC_TRANSPORTER_1"/>
    <property type="match status" value="1"/>
</dbReference>
<feature type="domain" description="ABC transporter" evidence="5">
    <location>
        <begin position="4"/>
        <end position="234"/>
    </location>
</feature>
<dbReference type="GO" id="GO:0016887">
    <property type="term" value="F:ATP hydrolysis activity"/>
    <property type="evidence" value="ECO:0007669"/>
    <property type="project" value="InterPro"/>
</dbReference>
<dbReference type="GO" id="GO:0008643">
    <property type="term" value="P:carbohydrate transport"/>
    <property type="evidence" value="ECO:0007669"/>
    <property type="project" value="InterPro"/>
</dbReference>
<dbReference type="Pfam" id="PF00005">
    <property type="entry name" value="ABC_tran"/>
    <property type="match status" value="1"/>
</dbReference>
<evidence type="ECO:0000256" key="3">
    <source>
        <dbReference type="ARBA" id="ARBA00022741"/>
    </source>
</evidence>
<dbReference type="Pfam" id="PF17912">
    <property type="entry name" value="OB_MalK"/>
    <property type="match status" value="1"/>
</dbReference>
<keyword evidence="2" id="KW-0813">Transport</keyword>
<dbReference type="PANTHER" id="PTHR43875">
    <property type="entry name" value="MALTODEXTRIN IMPORT ATP-BINDING PROTEIN MSMX"/>
    <property type="match status" value="1"/>
</dbReference>
<evidence type="ECO:0000259" key="5">
    <source>
        <dbReference type="PROSITE" id="PS50893"/>
    </source>
</evidence>
<dbReference type="AlphaFoldDB" id="A0A9X1FT63"/>
<evidence type="ECO:0000313" key="7">
    <source>
        <dbReference type="Proteomes" id="UP001138661"/>
    </source>
</evidence>
<dbReference type="InterPro" id="IPR003439">
    <property type="entry name" value="ABC_transporter-like_ATP-bd"/>
</dbReference>
<dbReference type="EMBL" id="JAHXDN010000001">
    <property type="protein sequence ID" value="MBW4707182.1"/>
    <property type="molecule type" value="Genomic_DNA"/>
</dbReference>
<dbReference type="PROSITE" id="PS50893">
    <property type="entry name" value="ABC_TRANSPORTER_2"/>
    <property type="match status" value="1"/>
</dbReference>
<dbReference type="InterPro" id="IPR015855">
    <property type="entry name" value="ABC_transpr_MalK-like"/>
</dbReference>